<dbReference type="Proteomes" id="UP001199525">
    <property type="component" value="Unassembled WGS sequence"/>
</dbReference>
<dbReference type="RefSeq" id="WP_229490161.1">
    <property type="nucleotide sequence ID" value="NZ_JAIVFQ010000120.1"/>
</dbReference>
<proteinExistence type="predicted"/>
<evidence type="ECO:0000313" key="1">
    <source>
        <dbReference type="EMBL" id="MCC5604331.1"/>
    </source>
</evidence>
<keyword evidence="2" id="KW-1185">Reference proteome</keyword>
<sequence>MSELAKEYPFIHVYAQQKPRQPVIIKANTEGLCVLLNAIVTAIAYQQTNGTAEIFDGDAEVYEVVVRLVNTHDELAPLPYQIEKQ</sequence>
<accession>A0ABS8IK10</accession>
<evidence type="ECO:0000313" key="2">
    <source>
        <dbReference type="Proteomes" id="UP001199525"/>
    </source>
</evidence>
<comment type="caution">
    <text evidence="1">The sequence shown here is derived from an EMBL/GenBank/DDBJ whole genome shotgun (WGS) entry which is preliminary data.</text>
</comment>
<dbReference type="EMBL" id="JAIVFQ010000120">
    <property type="protein sequence ID" value="MCC5604331.1"/>
    <property type="molecule type" value="Genomic_DNA"/>
</dbReference>
<gene>
    <name evidence="1" type="ORF">LC586_35525</name>
</gene>
<organism evidence="1 2">
    <name type="scientific">Nostoc favosum CHAB5714</name>
    <dbReference type="NCBI Taxonomy" id="2780399"/>
    <lineage>
        <taxon>Bacteria</taxon>
        <taxon>Bacillati</taxon>
        <taxon>Cyanobacteriota</taxon>
        <taxon>Cyanophyceae</taxon>
        <taxon>Nostocales</taxon>
        <taxon>Nostocaceae</taxon>
        <taxon>Nostoc</taxon>
        <taxon>Nostoc favosum</taxon>
    </lineage>
</organism>
<protein>
    <submittedName>
        <fullName evidence="1">Uncharacterized protein</fullName>
    </submittedName>
</protein>
<name>A0ABS8IK10_9NOSO</name>
<reference evidence="1 2" key="1">
    <citation type="journal article" date="2021" name="Microorganisms">
        <title>Genome Evolution of Filamentous Cyanobacterium Nostoc Species: From Facultative Symbiosis to Free Living.</title>
        <authorList>
            <person name="Huo D."/>
            <person name="Li H."/>
            <person name="Cai F."/>
            <person name="Guo X."/>
            <person name="Qiao Z."/>
            <person name="Wang W."/>
            <person name="Yu G."/>
            <person name="Li R."/>
        </authorList>
    </citation>
    <scope>NUCLEOTIDE SEQUENCE [LARGE SCALE GENOMIC DNA]</scope>
    <source>
        <strain evidence="1 2">CHAB 5714</strain>
    </source>
</reference>